<reference evidence="3 4" key="1">
    <citation type="submission" date="2014-03" db="EMBL/GenBank/DDBJ databases">
        <title>Draft Genome of Photorhabdus luminescens BA1, an Egyptian Isolate.</title>
        <authorList>
            <person name="Ghazal S."/>
            <person name="Hurst S.G.IV."/>
            <person name="Morris K."/>
            <person name="Thomas K."/>
            <person name="Tisa L.S."/>
        </authorList>
    </citation>
    <scope>NUCLEOTIDE SEQUENCE [LARGE SCALE GENOMIC DNA]</scope>
    <source>
        <strain evidence="3 4">BA1</strain>
    </source>
</reference>
<evidence type="ECO:0000313" key="3">
    <source>
        <dbReference type="EMBL" id="EYU17363.1"/>
    </source>
</evidence>
<evidence type="ECO:0000256" key="2">
    <source>
        <dbReference type="SAM" id="Phobius"/>
    </source>
</evidence>
<dbReference type="Proteomes" id="UP000023464">
    <property type="component" value="Unassembled WGS sequence"/>
</dbReference>
<keyword evidence="2" id="KW-1133">Transmembrane helix</keyword>
<organism evidence="3 4">
    <name type="scientific">Photorhabdus aegyptia</name>
    <dbReference type="NCBI Taxonomy" id="2805098"/>
    <lineage>
        <taxon>Bacteria</taxon>
        <taxon>Pseudomonadati</taxon>
        <taxon>Pseudomonadota</taxon>
        <taxon>Gammaproteobacteria</taxon>
        <taxon>Enterobacterales</taxon>
        <taxon>Morganellaceae</taxon>
        <taxon>Photorhabdus</taxon>
    </lineage>
</organism>
<keyword evidence="4" id="KW-1185">Reference proteome</keyword>
<dbReference type="NCBIfam" id="NF038055">
    <property type="entry name" value="T3SS_SctB_pilot"/>
    <property type="match status" value="1"/>
</dbReference>
<evidence type="ECO:0000256" key="1">
    <source>
        <dbReference type="SAM" id="MobiDB-lite"/>
    </source>
</evidence>
<keyword evidence="2" id="KW-0472">Membrane</keyword>
<proteinExistence type="predicted"/>
<dbReference type="EMBL" id="JFGV01000001">
    <property type="protein sequence ID" value="EYU17363.1"/>
    <property type="molecule type" value="Genomic_DNA"/>
</dbReference>
<name>A0A022PRC1_9GAMM</name>
<protein>
    <submittedName>
        <fullName evidence="3">Type III secretion system translocon protein, YopD/IpaC/EspB family</fullName>
    </submittedName>
</protein>
<feature type="compositionally biased region" description="Basic and acidic residues" evidence="1">
    <location>
        <begin position="242"/>
        <end position="261"/>
    </location>
</feature>
<dbReference type="AlphaFoldDB" id="A0A022PRC1"/>
<feature type="transmembrane region" description="Helical" evidence="2">
    <location>
        <begin position="120"/>
        <end position="141"/>
    </location>
</feature>
<accession>A0A022PRC1</accession>
<dbReference type="Pfam" id="PF05844">
    <property type="entry name" value="YopD"/>
    <property type="match status" value="1"/>
</dbReference>
<feature type="region of interest" description="Disordered" evidence="1">
    <location>
        <begin position="237"/>
        <end position="261"/>
    </location>
</feature>
<dbReference type="InterPro" id="IPR008898">
    <property type="entry name" value="YopD-like"/>
</dbReference>
<comment type="caution">
    <text evidence="3">The sequence shown here is derived from an EMBL/GenBank/DDBJ whole genome shotgun (WGS) entry which is preliminary data.</text>
</comment>
<gene>
    <name evidence="3" type="ORF">BA1DRAFT_00144</name>
</gene>
<dbReference type="PATRIC" id="fig|1393736.3.peg.141"/>
<evidence type="ECO:0000313" key="4">
    <source>
        <dbReference type="Proteomes" id="UP000023464"/>
    </source>
</evidence>
<dbReference type="RefSeq" id="WP_036775324.1">
    <property type="nucleotide sequence ID" value="NZ_CAWLTM010000114.1"/>
</dbReference>
<sequence>MEIVNNVSSPQVSSVNNSVDIATDKISTPTPTAHEAAIQQSEKTRLTDKVALITPKQGFDPSRLGSVGQELNNTLDMMSLLFEIAKRMRELGILQRDTENKASIDAQKSQVDEMRHGAKLMIAMAVVSGLMTIGSGLIGGFSTVKNSQTVKQQKTLESNIVGRNELIDIKLQQLGKSSDADRAAIGKVWNIAQDADKSALKSLTLVFENRNTKQQFLSSVMKSLESMSNNSVQVEQGLSQAKAKEHEVDSSVAQHEKQKSEDQISLNNNFMREVLQLIQQLYQSHVQAWRAATGVV</sequence>
<keyword evidence="2" id="KW-0812">Transmembrane</keyword>